<dbReference type="OrthoDB" id="4359806at2759"/>
<dbReference type="AlphaFoldDB" id="A0A9P4JUC3"/>
<reference evidence="3" key="1">
    <citation type="journal article" date="2020" name="Stud. Mycol.">
        <title>101 Dothideomycetes genomes: a test case for predicting lifestyles and emergence of pathogens.</title>
        <authorList>
            <person name="Haridas S."/>
            <person name="Albert R."/>
            <person name="Binder M."/>
            <person name="Bloem J."/>
            <person name="Labutti K."/>
            <person name="Salamov A."/>
            <person name="Andreopoulos B."/>
            <person name="Baker S."/>
            <person name="Barry K."/>
            <person name="Bills G."/>
            <person name="Bluhm B."/>
            <person name="Cannon C."/>
            <person name="Castanera R."/>
            <person name="Culley D."/>
            <person name="Daum C."/>
            <person name="Ezra D."/>
            <person name="Gonzalez J."/>
            <person name="Henrissat B."/>
            <person name="Kuo A."/>
            <person name="Liang C."/>
            <person name="Lipzen A."/>
            <person name="Lutzoni F."/>
            <person name="Magnuson J."/>
            <person name="Mondo S."/>
            <person name="Nolan M."/>
            <person name="Ohm R."/>
            <person name="Pangilinan J."/>
            <person name="Park H.-J."/>
            <person name="Ramirez L."/>
            <person name="Alfaro M."/>
            <person name="Sun H."/>
            <person name="Tritt A."/>
            <person name="Yoshinaga Y."/>
            <person name="Zwiers L.-H."/>
            <person name="Turgeon B."/>
            <person name="Goodwin S."/>
            <person name="Spatafora J."/>
            <person name="Crous P."/>
            <person name="Grigoriev I."/>
        </authorList>
    </citation>
    <scope>NUCLEOTIDE SEQUENCE</scope>
    <source>
        <strain evidence="3">ATCC 74209</strain>
    </source>
</reference>
<accession>A0A9P4JUC3</accession>
<feature type="signal peptide" evidence="2">
    <location>
        <begin position="1"/>
        <end position="16"/>
    </location>
</feature>
<protein>
    <submittedName>
        <fullName evidence="3">Uncharacterized protein</fullName>
    </submittedName>
</protein>
<dbReference type="EMBL" id="ML993901">
    <property type="protein sequence ID" value="KAF2203502.1"/>
    <property type="molecule type" value="Genomic_DNA"/>
</dbReference>
<comment type="caution">
    <text evidence="3">The sequence shown here is derived from an EMBL/GenBank/DDBJ whole genome shotgun (WGS) entry which is preliminary data.</text>
</comment>
<dbReference type="Proteomes" id="UP000799536">
    <property type="component" value="Unassembled WGS sequence"/>
</dbReference>
<evidence type="ECO:0000256" key="2">
    <source>
        <dbReference type="SAM" id="SignalP"/>
    </source>
</evidence>
<keyword evidence="2" id="KW-0732">Signal</keyword>
<gene>
    <name evidence="3" type="ORF">GQ43DRAFT_454384</name>
</gene>
<evidence type="ECO:0000313" key="3">
    <source>
        <dbReference type="EMBL" id="KAF2203502.1"/>
    </source>
</evidence>
<sequence length="244" mass="26589">MKLLTILSTLAATALAAESDSSSSSSSTSTTPTSASSSVSSSSSPSSTPEEPTPVGKIWSPKWLPTSLPSTLTTACHARATHTASIYSLGEIYPTLSDFAPQLKVFYNKQHYPGSWDGVDKHGNERELMKMSMEDLPFGVREWMKKEGTQRHYSVHPEEGGTVFFAPGAMYPLLPLWVGDEVGEELGAECEGIFEDLENYSATPEDGKVIARVEHRSTGKNEVEVVVEAMLVKKKAEEQKKDEL</sequence>
<feature type="region of interest" description="Disordered" evidence="1">
    <location>
        <begin position="16"/>
        <end position="60"/>
    </location>
</feature>
<evidence type="ECO:0000313" key="4">
    <source>
        <dbReference type="Proteomes" id="UP000799536"/>
    </source>
</evidence>
<organism evidence="3 4">
    <name type="scientific">Delitschia confertaspora ATCC 74209</name>
    <dbReference type="NCBI Taxonomy" id="1513339"/>
    <lineage>
        <taxon>Eukaryota</taxon>
        <taxon>Fungi</taxon>
        <taxon>Dikarya</taxon>
        <taxon>Ascomycota</taxon>
        <taxon>Pezizomycotina</taxon>
        <taxon>Dothideomycetes</taxon>
        <taxon>Pleosporomycetidae</taxon>
        <taxon>Pleosporales</taxon>
        <taxon>Delitschiaceae</taxon>
        <taxon>Delitschia</taxon>
    </lineage>
</organism>
<keyword evidence="4" id="KW-1185">Reference proteome</keyword>
<name>A0A9P4JUC3_9PLEO</name>
<proteinExistence type="predicted"/>
<evidence type="ECO:0000256" key="1">
    <source>
        <dbReference type="SAM" id="MobiDB-lite"/>
    </source>
</evidence>
<feature type="chain" id="PRO_5040167034" evidence="2">
    <location>
        <begin position="17"/>
        <end position="244"/>
    </location>
</feature>